<dbReference type="InterPro" id="IPR000772">
    <property type="entry name" value="Ricin_B_lectin"/>
</dbReference>
<dbReference type="VEuPathDB" id="ToxoDB:TGDOM2_318730"/>
<dbReference type="SUPFAM" id="SSF50370">
    <property type="entry name" value="Ricin B-like lectins"/>
    <property type="match status" value="1"/>
</dbReference>
<evidence type="ECO:0000256" key="10">
    <source>
        <dbReference type="ARBA" id="ARBA00023157"/>
    </source>
</evidence>
<feature type="domain" description="Glycosyltransferase 2-like" evidence="13">
    <location>
        <begin position="182"/>
        <end position="313"/>
    </location>
</feature>
<keyword evidence="7 12" id="KW-1133">Transmembrane helix</keyword>
<keyword evidence="16" id="KW-0328">Glycosyltransferase</keyword>
<evidence type="ECO:0000256" key="5">
    <source>
        <dbReference type="ARBA" id="ARBA00022734"/>
    </source>
</evidence>
<evidence type="ECO:0000256" key="3">
    <source>
        <dbReference type="ARBA" id="ARBA00022679"/>
    </source>
</evidence>
<feature type="region of interest" description="Disordered" evidence="11">
    <location>
        <begin position="110"/>
        <end position="132"/>
    </location>
</feature>
<dbReference type="CDD" id="cd02510">
    <property type="entry name" value="pp-GalNAc-T"/>
    <property type="match status" value="1"/>
</dbReference>
<dbReference type="Proteomes" id="UP000028837">
    <property type="component" value="Unassembled WGS sequence"/>
</dbReference>
<evidence type="ECO:0000313" key="16">
    <source>
        <dbReference type="EMBL" id="KFG31063.1"/>
    </source>
</evidence>
<dbReference type="PANTHER" id="PTHR11675">
    <property type="entry name" value="N-ACETYLGALACTOSAMINYLTRANSFERASE"/>
    <property type="match status" value="1"/>
</dbReference>
<evidence type="ECO:0000259" key="14">
    <source>
        <dbReference type="Pfam" id="PF00652"/>
    </source>
</evidence>
<dbReference type="PANTHER" id="PTHR11675:SF126">
    <property type="entry name" value="RICIN B LECTIN DOMAIN-CONTAINING PROTEIN"/>
    <property type="match status" value="1"/>
</dbReference>
<dbReference type="InterPro" id="IPR029044">
    <property type="entry name" value="Nucleotide-diphossugar_trans"/>
</dbReference>
<dbReference type="Gene3D" id="2.80.10.50">
    <property type="match status" value="1"/>
</dbReference>
<sequence>MRVMTPPSAPHPRASPWWASCLWAALQIILFLVGICWVAVNVGFLSDYYFKGSDFSSPSLNNNSDASRQPPRAAGDVQEGVSSFEESGGAQLPPRVHALEVLEGAGPGRLHGRLGIKPDGQPGYTRAPSPPTDLSMPQALARGGGFNLYLSDHLELDRTAPDARHASCRQLHYDLSTLPKASVIIVFYNEPFSTLMRSVHSVLNGTPPQILEELILVDDGSTLPYIREDGNQQLVEYLKLLPAKVRLIRNEVRKGIVGARMKGIRASRAPIFAILDSHIEVSPQWLEPLLLRIKEDSRRVVMPQIDGIDAETFKHIAGGIGCKLGFLWKLMEHSYEGHQTARLPPEERQPSPTDFQTSPAMAGGLFAANKAFFFDVGAYDEDFQFWGTENLELSFRLWQCGGVLECAPCSRVYHIFRKGGSGYSSPGDSITINKMRTMLWMDEYADLAWRVIGKPRVNYRPESLEKRREWRKRKGCKSFRWFMENVFPEGDVVTLDDVPYLGPLRNDKIGMCLDNMGWASPGHAVGLEYCHGGDTQTFMFFRKVGHVMPVNDDEACLQPSGRLDWCRGTAQFWWDFTSSGQLMFRETKQCLSAFGRKLRMVECDDTDPYQIWSWTAYNPPDTFTFPSVSRSIRSG</sequence>
<keyword evidence="9 12" id="KW-0472">Membrane</keyword>
<keyword evidence="4 12" id="KW-0812">Transmembrane</keyword>
<dbReference type="AlphaFoldDB" id="A0A086JFZ5"/>
<dbReference type="GO" id="GO:0000139">
    <property type="term" value="C:Golgi membrane"/>
    <property type="evidence" value="ECO:0007669"/>
    <property type="project" value="UniProtKB-SubCell"/>
</dbReference>
<dbReference type="InterPro" id="IPR001173">
    <property type="entry name" value="Glyco_trans_2-like"/>
</dbReference>
<dbReference type="SUPFAM" id="SSF53448">
    <property type="entry name" value="Nucleotide-diphospho-sugar transferases"/>
    <property type="match status" value="1"/>
</dbReference>
<feature type="region of interest" description="Disordered" evidence="11">
    <location>
        <begin position="58"/>
        <end position="90"/>
    </location>
</feature>
<dbReference type="InterPro" id="IPR027791">
    <property type="entry name" value="Galactosyl_T_C"/>
</dbReference>
<keyword evidence="10" id="KW-1015">Disulfide bond</keyword>
<evidence type="ECO:0000256" key="1">
    <source>
        <dbReference type="ARBA" id="ARBA00004323"/>
    </source>
</evidence>
<dbReference type="InterPro" id="IPR035992">
    <property type="entry name" value="Ricin_B-like_lectins"/>
</dbReference>
<dbReference type="GO" id="GO:0006493">
    <property type="term" value="P:protein O-linked glycosylation"/>
    <property type="evidence" value="ECO:0007669"/>
    <property type="project" value="TreeGrafter"/>
</dbReference>
<feature type="transmembrane region" description="Helical" evidence="12">
    <location>
        <begin position="21"/>
        <end position="40"/>
    </location>
</feature>
<evidence type="ECO:0000259" key="15">
    <source>
        <dbReference type="Pfam" id="PF02709"/>
    </source>
</evidence>
<dbReference type="GO" id="GO:0004653">
    <property type="term" value="F:polypeptide N-acetylgalactosaminyltransferase activity"/>
    <property type="evidence" value="ECO:0007669"/>
    <property type="project" value="UniProtKB-EC"/>
</dbReference>
<feature type="compositionally biased region" description="Polar residues" evidence="11">
    <location>
        <begin position="58"/>
        <end position="67"/>
    </location>
</feature>
<dbReference type="Gene3D" id="3.90.550.10">
    <property type="entry name" value="Spore Coat Polysaccharide Biosynthesis Protein SpsA, Chain A"/>
    <property type="match status" value="1"/>
</dbReference>
<comment type="caution">
    <text evidence="16">The sequence shown here is derived from an EMBL/GenBank/DDBJ whole genome shotgun (WGS) entry which is preliminary data.</text>
</comment>
<comment type="subcellular location">
    <subcellularLocation>
        <location evidence="1">Golgi apparatus membrane</location>
        <topology evidence="1">Single-pass type II membrane protein</topology>
    </subcellularLocation>
</comment>
<evidence type="ECO:0000256" key="2">
    <source>
        <dbReference type="ARBA" id="ARBA00005680"/>
    </source>
</evidence>
<protein>
    <submittedName>
        <fullName evidence="16">Glycosyl transferase</fullName>
        <ecNumber evidence="16">2.4.1.41</ecNumber>
    </submittedName>
</protein>
<dbReference type="OrthoDB" id="416652at2759"/>
<evidence type="ECO:0000256" key="8">
    <source>
        <dbReference type="ARBA" id="ARBA00023034"/>
    </source>
</evidence>
<dbReference type="PROSITE" id="PS50231">
    <property type="entry name" value="RICIN_B_LECTIN"/>
    <property type="match status" value="1"/>
</dbReference>
<feature type="domain" description="Galactosyltransferase C-terminal" evidence="15">
    <location>
        <begin position="358"/>
        <end position="416"/>
    </location>
</feature>
<name>A0A086JFZ5_TOXGO</name>
<evidence type="ECO:0000256" key="11">
    <source>
        <dbReference type="SAM" id="MobiDB-lite"/>
    </source>
</evidence>
<organism evidence="16 17">
    <name type="scientific">Toxoplasma gondii GAB2-2007-GAL-DOM2</name>
    <dbReference type="NCBI Taxonomy" id="1130820"/>
    <lineage>
        <taxon>Eukaryota</taxon>
        <taxon>Sar</taxon>
        <taxon>Alveolata</taxon>
        <taxon>Apicomplexa</taxon>
        <taxon>Conoidasida</taxon>
        <taxon>Coccidia</taxon>
        <taxon>Eucoccidiorida</taxon>
        <taxon>Eimeriorina</taxon>
        <taxon>Sarcocystidae</taxon>
        <taxon>Toxoplasma</taxon>
    </lineage>
</organism>
<accession>A0A086JFZ5</accession>
<evidence type="ECO:0000259" key="13">
    <source>
        <dbReference type="Pfam" id="PF00535"/>
    </source>
</evidence>
<proteinExistence type="inferred from homology"/>
<keyword evidence="8" id="KW-0333">Golgi apparatus</keyword>
<evidence type="ECO:0000256" key="9">
    <source>
        <dbReference type="ARBA" id="ARBA00023136"/>
    </source>
</evidence>
<evidence type="ECO:0000256" key="4">
    <source>
        <dbReference type="ARBA" id="ARBA00022692"/>
    </source>
</evidence>
<dbReference type="EMBL" id="AHZU02001567">
    <property type="protein sequence ID" value="KFG31063.1"/>
    <property type="molecule type" value="Genomic_DNA"/>
</dbReference>
<keyword evidence="5" id="KW-0430">Lectin</keyword>
<dbReference type="InterPro" id="IPR045885">
    <property type="entry name" value="GalNAc-T"/>
</dbReference>
<evidence type="ECO:0000313" key="17">
    <source>
        <dbReference type="Proteomes" id="UP000028837"/>
    </source>
</evidence>
<dbReference type="Pfam" id="PF00652">
    <property type="entry name" value="Ricin_B_lectin"/>
    <property type="match status" value="1"/>
</dbReference>
<evidence type="ECO:0000256" key="6">
    <source>
        <dbReference type="ARBA" id="ARBA00022968"/>
    </source>
</evidence>
<feature type="domain" description="Ricin B lectin" evidence="14">
    <location>
        <begin position="502"/>
        <end position="612"/>
    </location>
</feature>
<gene>
    <name evidence="16" type="ORF">TGDOM2_318730</name>
</gene>
<dbReference type="Pfam" id="PF02709">
    <property type="entry name" value="Glyco_transf_7C"/>
    <property type="match status" value="1"/>
</dbReference>
<dbReference type="EC" id="2.4.1.41" evidence="16"/>
<dbReference type="Pfam" id="PF00535">
    <property type="entry name" value="Glycos_transf_2"/>
    <property type="match status" value="1"/>
</dbReference>
<evidence type="ECO:0000256" key="7">
    <source>
        <dbReference type="ARBA" id="ARBA00022989"/>
    </source>
</evidence>
<keyword evidence="6" id="KW-0735">Signal-anchor</keyword>
<dbReference type="GO" id="GO:0030246">
    <property type="term" value="F:carbohydrate binding"/>
    <property type="evidence" value="ECO:0007669"/>
    <property type="project" value="UniProtKB-KW"/>
</dbReference>
<evidence type="ECO:0000256" key="12">
    <source>
        <dbReference type="SAM" id="Phobius"/>
    </source>
</evidence>
<comment type="similarity">
    <text evidence="2">Belongs to the glycosyltransferase 2 family. GalNAc-T subfamily.</text>
</comment>
<keyword evidence="3 16" id="KW-0808">Transferase</keyword>
<reference evidence="16 17" key="1">
    <citation type="submission" date="2014-02" db="EMBL/GenBank/DDBJ databases">
        <authorList>
            <person name="Sibley D."/>
            <person name="Venepally P."/>
            <person name="Karamycheva S."/>
            <person name="Hadjithomas M."/>
            <person name="Khan A."/>
            <person name="Brunk B."/>
            <person name="Roos D."/>
            <person name="Caler E."/>
            <person name="Lorenzi H."/>
        </authorList>
    </citation>
    <scope>NUCLEOTIDE SEQUENCE [LARGE SCALE GENOMIC DNA]</scope>
    <source>
        <strain evidence="16 17">GAB2-2007-GAL-DOM2</strain>
    </source>
</reference>